<evidence type="ECO:0000256" key="3">
    <source>
        <dbReference type="ARBA" id="ARBA00022833"/>
    </source>
</evidence>
<dbReference type="InterPro" id="IPR052727">
    <property type="entry name" value="Rab4/Rab5_effector"/>
</dbReference>
<evidence type="ECO:0000313" key="8">
    <source>
        <dbReference type="EMBL" id="CAG2221574.1"/>
    </source>
</evidence>
<gene>
    <name evidence="8" type="ORF">MEDL_34986</name>
</gene>
<dbReference type="SUPFAM" id="SSF57903">
    <property type="entry name" value="FYVE/PHD zinc finger"/>
    <property type="match status" value="1"/>
</dbReference>
<reference evidence="8" key="1">
    <citation type="submission" date="2021-03" db="EMBL/GenBank/DDBJ databases">
        <authorList>
            <person name="Bekaert M."/>
        </authorList>
    </citation>
    <scope>NUCLEOTIDE SEQUENCE</scope>
</reference>
<keyword evidence="3" id="KW-0862">Zinc</keyword>
<dbReference type="Gene3D" id="3.30.40.10">
    <property type="entry name" value="Zinc/RING finger domain, C3HC4 (zinc finger)"/>
    <property type="match status" value="1"/>
</dbReference>
<evidence type="ECO:0000256" key="2">
    <source>
        <dbReference type="ARBA" id="ARBA00022771"/>
    </source>
</evidence>
<accession>A0A8S3SLB7</accession>
<evidence type="ECO:0000256" key="6">
    <source>
        <dbReference type="SAM" id="MobiDB-lite"/>
    </source>
</evidence>
<dbReference type="SUPFAM" id="SSF140125">
    <property type="entry name" value="Rabenosyn-5 Rab-binding domain-like"/>
    <property type="match status" value="1"/>
</dbReference>
<evidence type="ECO:0000256" key="5">
    <source>
        <dbReference type="SAM" id="Coils"/>
    </source>
</evidence>
<dbReference type="SMART" id="SM00064">
    <property type="entry name" value="FYVE"/>
    <property type="match status" value="1"/>
</dbReference>
<dbReference type="OrthoDB" id="166134at2759"/>
<dbReference type="InterPro" id="IPR000306">
    <property type="entry name" value="Znf_FYVE"/>
</dbReference>
<sequence>MDLIRISSGLSLMGRCQNCRNVDCFLQLKKKCFNIEKLTFLKLKLEPLSPIVQAWQLRDLGTVSMLQDHFEEEHSNEDKDVLQQLRGLFGKAKKKILGEKENHDYVDQSDSVTDTYSANLTKTGYDSSLWDPQEIGMIRSHTDVFKATRGARVDRFVVETNKLIIRLDKLTGSNSPTDTGKRKAFEKSVVPWMPDKYVQTCPDCTRNFSLTRRRHHCRLCGGIMCDKCSHFLPHTFAKKLTNPAFQTEMEVGFLKRTGSNSSLNSLMSPEGEAHIRTCNNCRKLLERRDQQIQQRNVKPPIVIMYENLQSYVENAQMLLKEFIPMVESLSCGESTYNMYTAQQYRNKILKMYESIDSVSKRIWVYETNAEPLPPATQLKMQKNIRTMATSFMQDNMIGLQALPSEEHYKKLQEARKIEIQQRIDDERQAAAEAQEKERKQQEQRETTIKHQIHPSNRDSDQPAKTQKKSGWIPEETSIRYSDKDDPMVQQMNIIRGYIKQARQAEKYDEVKMLEQNLKDLQQEYLKQQRQNWS</sequence>
<dbReference type="AlphaFoldDB" id="A0A8S3SLB7"/>
<dbReference type="EMBL" id="CAJPWZ010001684">
    <property type="protein sequence ID" value="CAG2221574.1"/>
    <property type="molecule type" value="Genomic_DNA"/>
</dbReference>
<dbReference type="PANTHER" id="PTHR13510:SF44">
    <property type="entry name" value="RABENOSYN-5"/>
    <property type="match status" value="1"/>
</dbReference>
<feature type="region of interest" description="Disordered" evidence="6">
    <location>
        <begin position="426"/>
        <end position="477"/>
    </location>
</feature>
<dbReference type="InterPro" id="IPR036531">
    <property type="entry name" value="Rbsn_Rab-bd_sf"/>
</dbReference>
<dbReference type="Pfam" id="PF01363">
    <property type="entry name" value="FYVE"/>
    <property type="match status" value="1"/>
</dbReference>
<organism evidence="8 9">
    <name type="scientific">Mytilus edulis</name>
    <name type="common">Blue mussel</name>
    <dbReference type="NCBI Taxonomy" id="6550"/>
    <lineage>
        <taxon>Eukaryota</taxon>
        <taxon>Metazoa</taxon>
        <taxon>Spiralia</taxon>
        <taxon>Lophotrochozoa</taxon>
        <taxon>Mollusca</taxon>
        <taxon>Bivalvia</taxon>
        <taxon>Autobranchia</taxon>
        <taxon>Pteriomorphia</taxon>
        <taxon>Mytilida</taxon>
        <taxon>Mytiloidea</taxon>
        <taxon>Mytilidae</taxon>
        <taxon>Mytilinae</taxon>
        <taxon>Mytilus</taxon>
    </lineage>
</organism>
<keyword evidence="1" id="KW-0479">Metal-binding</keyword>
<dbReference type="GO" id="GO:0008270">
    <property type="term" value="F:zinc ion binding"/>
    <property type="evidence" value="ECO:0007669"/>
    <property type="project" value="UniProtKB-KW"/>
</dbReference>
<proteinExistence type="predicted"/>
<evidence type="ECO:0000256" key="1">
    <source>
        <dbReference type="ARBA" id="ARBA00022723"/>
    </source>
</evidence>
<comment type="caution">
    <text evidence="8">The sequence shown here is derived from an EMBL/GenBank/DDBJ whole genome shotgun (WGS) entry which is preliminary data.</text>
</comment>
<feature type="domain" description="FYVE-type" evidence="7">
    <location>
        <begin position="195"/>
        <end position="286"/>
    </location>
</feature>
<dbReference type="InterPro" id="IPR011011">
    <property type="entry name" value="Znf_FYVE_PHD"/>
</dbReference>
<dbReference type="Proteomes" id="UP000683360">
    <property type="component" value="Unassembled WGS sequence"/>
</dbReference>
<dbReference type="Gene3D" id="4.10.860.20">
    <property type="entry name" value="Rabenosyn, Rab binding domain"/>
    <property type="match status" value="1"/>
</dbReference>
<dbReference type="CDD" id="cd15716">
    <property type="entry name" value="FYVE_RBNS5"/>
    <property type="match status" value="1"/>
</dbReference>
<dbReference type="PANTHER" id="PTHR13510">
    <property type="entry name" value="FYVE-FINGER-CONTAINING RAB5 EFFECTOR PROTEIN RABENOSYN-5-RELATED"/>
    <property type="match status" value="1"/>
</dbReference>
<keyword evidence="9" id="KW-1185">Reference proteome</keyword>
<dbReference type="Pfam" id="PF11464">
    <property type="entry name" value="Rbsn"/>
    <property type="match status" value="1"/>
</dbReference>
<dbReference type="InterPro" id="IPR021565">
    <property type="entry name" value="Rbsn_Rab-bd"/>
</dbReference>
<keyword evidence="5" id="KW-0175">Coiled coil</keyword>
<dbReference type="PROSITE" id="PS50178">
    <property type="entry name" value="ZF_FYVE"/>
    <property type="match status" value="1"/>
</dbReference>
<evidence type="ECO:0000256" key="4">
    <source>
        <dbReference type="PROSITE-ProRule" id="PRU00091"/>
    </source>
</evidence>
<name>A0A8S3SLB7_MYTED</name>
<evidence type="ECO:0000259" key="7">
    <source>
        <dbReference type="PROSITE" id="PS50178"/>
    </source>
</evidence>
<feature type="compositionally biased region" description="Basic and acidic residues" evidence="6">
    <location>
        <begin position="426"/>
        <end position="448"/>
    </location>
</feature>
<keyword evidence="2 4" id="KW-0863">Zinc-finger</keyword>
<feature type="coiled-coil region" evidence="5">
    <location>
        <begin position="503"/>
        <end position="530"/>
    </location>
</feature>
<evidence type="ECO:0000313" key="9">
    <source>
        <dbReference type="Proteomes" id="UP000683360"/>
    </source>
</evidence>
<dbReference type="InterPro" id="IPR013083">
    <property type="entry name" value="Znf_RING/FYVE/PHD"/>
</dbReference>
<dbReference type="InterPro" id="IPR017455">
    <property type="entry name" value="Znf_FYVE-rel"/>
</dbReference>
<protein>
    <submittedName>
        <fullName evidence="8">RBSN</fullName>
    </submittedName>
</protein>